<feature type="domain" description="Acyl-CoA oxidase/dehydrogenase middle" evidence="8">
    <location>
        <begin position="127"/>
        <end position="224"/>
    </location>
</feature>
<dbReference type="GO" id="GO:0016627">
    <property type="term" value="F:oxidoreductase activity, acting on the CH-CH group of donors"/>
    <property type="evidence" value="ECO:0007669"/>
    <property type="project" value="InterPro"/>
</dbReference>
<comment type="cofactor">
    <cofactor evidence="1 6">
        <name>FAD</name>
        <dbReference type="ChEBI" id="CHEBI:57692"/>
    </cofactor>
</comment>
<organism evidence="10 11">
    <name type="scientific">Oceanibacterium hippocampi</name>
    <dbReference type="NCBI Taxonomy" id="745714"/>
    <lineage>
        <taxon>Bacteria</taxon>
        <taxon>Pseudomonadati</taxon>
        <taxon>Pseudomonadota</taxon>
        <taxon>Alphaproteobacteria</taxon>
        <taxon>Sneathiellales</taxon>
        <taxon>Sneathiellaceae</taxon>
        <taxon>Oceanibacterium</taxon>
    </lineage>
</organism>
<dbReference type="InterPro" id="IPR036250">
    <property type="entry name" value="AcylCo_DH-like_C"/>
</dbReference>
<dbReference type="Proteomes" id="UP000193200">
    <property type="component" value="Unassembled WGS sequence"/>
</dbReference>
<evidence type="ECO:0000256" key="5">
    <source>
        <dbReference type="ARBA" id="ARBA00023002"/>
    </source>
</evidence>
<name>A0A1Y5SCP8_9PROT</name>
<keyword evidence="11" id="KW-1185">Reference proteome</keyword>
<dbReference type="InterPro" id="IPR009075">
    <property type="entry name" value="AcylCo_DH/oxidase_C"/>
</dbReference>
<dbReference type="Gene3D" id="1.10.540.10">
    <property type="entry name" value="Acyl-CoA dehydrogenase/oxidase, N-terminal domain"/>
    <property type="match status" value="1"/>
</dbReference>
<dbReference type="AlphaFoldDB" id="A0A1Y5SCP8"/>
<dbReference type="PANTHER" id="PTHR43292:SF3">
    <property type="entry name" value="ACYL-COA DEHYDROGENASE FADE29"/>
    <property type="match status" value="1"/>
</dbReference>
<dbReference type="InterPro" id="IPR046373">
    <property type="entry name" value="Acyl-CoA_Oxase/DH_mid-dom_sf"/>
</dbReference>
<dbReference type="OrthoDB" id="9775090at2"/>
<evidence type="ECO:0000256" key="1">
    <source>
        <dbReference type="ARBA" id="ARBA00001974"/>
    </source>
</evidence>
<dbReference type="SUPFAM" id="SSF47203">
    <property type="entry name" value="Acyl-CoA dehydrogenase C-terminal domain-like"/>
    <property type="match status" value="1"/>
</dbReference>
<protein>
    <submittedName>
        <fullName evidence="10">Glutaryl-CoA dehydrogenase</fullName>
        <ecNumber evidence="10">1.3.99.32</ecNumber>
    </submittedName>
</protein>
<keyword evidence="5 6" id="KW-0560">Oxidoreductase</keyword>
<accession>A0A1Y5SCP8</accession>
<evidence type="ECO:0000256" key="4">
    <source>
        <dbReference type="ARBA" id="ARBA00022827"/>
    </source>
</evidence>
<evidence type="ECO:0000256" key="6">
    <source>
        <dbReference type="RuleBase" id="RU362125"/>
    </source>
</evidence>
<feature type="domain" description="Acyl-CoA dehydrogenase/oxidase N-terminal" evidence="9">
    <location>
        <begin position="6"/>
        <end position="121"/>
    </location>
</feature>
<dbReference type="InterPro" id="IPR037069">
    <property type="entry name" value="AcylCoA_DH/ox_N_sf"/>
</dbReference>
<sequence length="401" mass="44637">MDLSFTPEDIAFRDEVRAFIDEAFDDDLRAKVAASRNGYLSKDDHVRWQKKLHERGWAAPNWPVEHGGCGWSASQKYIFETEMAAANTPNVIPFGLKMVAPVIMAFGSEAQKKRFLPDILATNVWWCQGYSEPGSGSDLASLQMKAEDKGDHYLCNGSKIWTSYAQVADWIFCLVRTEKTAKPQEGISFILIDMKSPGIKVDPIYTIDMPRAGMQEVNQVFFDDVKVPKENLIGEVNKGWTYAKYLLEFERGNAYSGRLKRALNSVRKIAAAEEGDGRRVIDDMSFRMKLAETEIAVQALEMTELRILSRLSSGQRMGPESSLMKCRGSELQQDVSSLALEASGLHANAFDPGDPASNEPPIGPDYAAKAAPSFFNLRKVSIYAGSNEIQRNIMAKLILGL</sequence>
<dbReference type="Pfam" id="PF02771">
    <property type="entry name" value="Acyl-CoA_dh_N"/>
    <property type="match status" value="1"/>
</dbReference>
<dbReference type="InterPro" id="IPR006091">
    <property type="entry name" value="Acyl-CoA_Oxase/DH_mid-dom"/>
</dbReference>
<dbReference type="RefSeq" id="WP_085882572.1">
    <property type="nucleotide sequence ID" value="NZ_FWFR01000001.1"/>
</dbReference>
<dbReference type="Pfam" id="PF00441">
    <property type="entry name" value="Acyl-CoA_dh_1"/>
    <property type="match status" value="1"/>
</dbReference>
<dbReference type="InterPro" id="IPR052161">
    <property type="entry name" value="Mycobact_Acyl-CoA_DH"/>
</dbReference>
<dbReference type="Pfam" id="PF02770">
    <property type="entry name" value="Acyl-CoA_dh_M"/>
    <property type="match status" value="1"/>
</dbReference>
<evidence type="ECO:0000313" key="10">
    <source>
        <dbReference type="EMBL" id="SLN34595.1"/>
    </source>
</evidence>
<dbReference type="InParanoid" id="A0A1Y5SCP8"/>
<evidence type="ECO:0000259" key="9">
    <source>
        <dbReference type="Pfam" id="PF02771"/>
    </source>
</evidence>
<dbReference type="EC" id="1.3.99.32" evidence="10"/>
<evidence type="ECO:0000256" key="2">
    <source>
        <dbReference type="ARBA" id="ARBA00009347"/>
    </source>
</evidence>
<reference evidence="10 11" key="1">
    <citation type="submission" date="2017-03" db="EMBL/GenBank/DDBJ databases">
        <authorList>
            <person name="Afonso C.L."/>
            <person name="Miller P.J."/>
            <person name="Scott M.A."/>
            <person name="Spackman E."/>
            <person name="Goraichik I."/>
            <person name="Dimitrov K.M."/>
            <person name="Suarez D.L."/>
            <person name="Swayne D.E."/>
        </authorList>
    </citation>
    <scope>NUCLEOTIDE SEQUENCE [LARGE SCALE GENOMIC DNA]</scope>
    <source>
        <strain evidence="10 11">CECT 7691</strain>
    </source>
</reference>
<dbReference type="SUPFAM" id="SSF56645">
    <property type="entry name" value="Acyl-CoA dehydrogenase NM domain-like"/>
    <property type="match status" value="1"/>
</dbReference>
<proteinExistence type="inferred from homology"/>
<feature type="domain" description="Acyl-CoA dehydrogenase/oxidase C-terminal" evidence="7">
    <location>
        <begin position="237"/>
        <end position="398"/>
    </location>
</feature>
<dbReference type="Gene3D" id="2.40.110.10">
    <property type="entry name" value="Butyryl-CoA Dehydrogenase, subunit A, domain 2"/>
    <property type="match status" value="1"/>
</dbReference>
<keyword evidence="4 6" id="KW-0274">FAD</keyword>
<dbReference type="GO" id="GO:0005886">
    <property type="term" value="C:plasma membrane"/>
    <property type="evidence" value="ECO:0007669"/>
    <property type="project" value="TreeGrafter"/>
</dbReference>
<evidence type="ECO:0000313" key="11">
    <source>
        <dbReference type="Proteomes" id="UP000193200"/>
    </source>
</evidence>
<gene>
    <name evidence="10" type="primary">Acd_2</name>
    <name evidence="10" type="ORF">OCH7691_01347</name>
</gene>
<dbReference type="Gene3D" id="1.20.140.10">
    <property type="entry name" value="Butyryl-CoA Dehydrogenase, subunit A, domain 3"/>
    <property type="match status" value="1"/>
</dbReference>
<dbReference type="GO" id="GO:0050660">
    <property type="term" value="F:flavin adenine dinucleotide binding"/>
    <property type="evidence" value="ECO:0007669"/>
    <property type="project" value="InterPro"/>
</dbReference>
<dbReference type="InterPro" id="IPR013786">
    <property type="entry name" value="AcylCoA_DH/ox_N"/>
</dbReference>
<dbReference type="FunFam" id="2.40.110.10:FF:000011">
    <property type="entry name" value="Acyl-CoA dehydrogenase FadE34"/>
    <property type="match status" value="1"/>
</dbReference>
<dbReference type="PANTHER" id="PTHR43292">
    <property type="entry name" value="ACYL-COA DEHYDROGENASE"/>
    <property type="match status" value="1"/>
</dbReference>
<evidence type="ECO:0000259" key="8">
    <source>
        <dbReference type="Pfam" id="PF02770"/>
    </source>
</evidence>
<evidence type="ECO:0000259" key="7">
    <source>
        <dbReference type="Pfam" id="PF00441"/>
    </source>
</evidence>
<dbReference type="InterPro" id="IPR009100">
    <property type="entry name" value="AcylCoA_DH/oxidase_NM_dom_sf"/>
</dbReference>
<evidence type="ECO:0000256" key="3">
    <source>
        <dbReference type="ARBA" id="ARBA00022630"/>
    </source>
</evidence>
<dbReference type="EMBL" id="FWFR01000001">
    <property type="protein sequence ID" value="SLN34595.1"/>
    <property type="molecule type" value="Genomic_DNA"/>
</dbReference>
<comment type="similarity">
    <text evidence="2 6">Belongs to the acyl-CoA dehydrogenase family.</text>
</comment>
<keyword evidence="3 6" id="KW-0285">Flavoprotein</keyword>